<dbReference type="InterPro" id="IPR025411">
    <property type="entry name" value="DUF4136"/>
</dbReference>
<evidence type="ECO:0000313" key="2">
    <source>
        <dbReference type="EMBL" id="MFD2201372.1"/>
    </source>
</evidence>
<dbReference type="RefSeq" id="WP_380801292.1">
    <property type="nucleotide sequence ID" value="NZ_JBHUIV010000010.1"/>
</dbReference>
<evidence type="ECO:0000313" key="3">
    <source>
        <dbReference type="Proteomes" id="UP001597414"/>
    </source>
</evidence>
<feature type="domain" description="DUF4136" evidence="1">
    <location>
        <begin position="29"/>
        <end position="176"/>
    </location>
</feature>
<dbReference type="EMBL" id="JBHUIV010000010">
    <property type="protein sequence ID" value="MFD2201372.1"/>
    <property type="molecule type" value="Genomic_DNA"/>
</dbReference>
<dbReference type="Proteomes" id="UP001597414">
    <property type="component" value="Unassembled WGS sequence"/>
</dbReference>
<proteinExistence type="predicted"/>
<gene>
    <name evidence="2" type="ORF">ACFSKV_07330</name>
</gene>
<dbReference type="Pfam" id="PF13590">
    <property type="entry name" value="DUF4136"/>
    <property type="match status" value="1"/>
</dbReference>
<sequence length="185" mass="22174">MTQIKKYFLLSLLMVGTSCSSIEIFKEKTEFKPYKKYESFVILNREIGHKGFPDDYLDALVSDRLKEIFESQGMVYEREKPDLVIRYTSNEDRREKEVYNNLYPMWGYRVWDPWMYDPRMFRPTNQNTSRNYELMQLIVDFIDPGNEKMLMSLTAVSEVHNPKSKSKKLMQSVEKIGETYIYHIK</sequence>
<evidence type="ECO:0000259" key="1">
    <source>
        <dbReference type="Pfam" id="PF13590"/>
    </source>
</evidence>
<organism evidence="2 3">
    <name type="scientific">Shivajiella indica</name>
    <dbReference type="NCBI Taxonomy" id="872115"/>
    <lineage>
        <taxon>Bacteria</taxon>
        <taxon>Pseudomonadati</taxon>
        <taxon>Bacteroidota</taxon>
        <taxon>Cytophagia</taxon>
        <taxon>Cytophagales</taxon>
        <taxon>Cyclobacteriaceae</taxon>
        <taxon>Shivajiella</taxon>
    </lineage>
</organism>
<dbReference type="PROSITE" id="PS51257">
    <property type="entry name" value="PROKAR_LIPOPROTEIN"/>
    <property type="match status" value="1"/>
</dbReference>
<keyword evidence="3" id="KW-1185">Reference proteome</keyword>
<accession>A0ABW5B639</accession>
<name>A0ABW5B639_9BACT</name>
<protein>
    <submittedName>
        <fullName evidence="2">DUF4136 domain-containing protein</fullName>
    </submittedName>
</protein>
<dbReference type="Gene3D" id="3.30.160.670">
    <property type="match status" value="1"/>
</dbReference>
<reference evidence="3" key="1">
    <citation type="journal article" date="2019" name="Int. J. Syst. Evol. Microbiol.">
        <title>The Global Catalogue of Microorganisms (GCM) 10K type strain sequencing project: providing services to taxonomists for standard genome sequencing and annotation.</title>
        <authorList>
            <consortium name="The Broad Institute Genomics Platform"/>
            <consortium name="The Broad Institute Genome Sequencing Center for Infectious Disease"/>
            <person name="Wu L."/>
            <person name="Ma J."/>
        </authorList>
    </citation>
    <scope>NUCLEOTIDE SEQUENCE [LARGE SCALE GENOMIC DNA]</scope>
    <source>
        <strain evidence="3">KCTC 19812</strain>
    </source>
</reference>
<comment type="caution">
    <text evidence="2">The sequence shown here is derived from an EMBL/GenBank/DDBJ whole genome shotgun (WGS) entry which is preliminary data.</text>
</comment>